<dbReference type="EMBL" id="JZWV01001376">
    <property type="protein sequence ID" value="KJY23736.1"/>
    <property type="molecule type" value="Genomic_DNA"/>
</dbReference>
<proteinExistence type="predicted"/>
<organism evidence="2 3">
    <name type="scientific">Streptomyces katrae</name>
    <dbReference type="NCBI Taxonomy" id="68223"/>
    <lineage>
        <taxon>Bacteria</taxon>
        <taxon>Bacillati</taxon>
        <taxon>Actinomycetota</taxon>
        <taxon>Actinomycetes</taxon>
        <taxon>Kitasatosporales</taxon>
        <taxon>Streptomycetaceae</taxon>
        <taxon>Streptomyces</taxon>
    </lineage>
</organism>
<feature type="non-terminal residue" evidence="2">
    <location>
        <position position="1"/>
    </location>
</feature>
<feature type="region of interest" description="Disordered" evidence="1">
    <location>
        <begin position="1"/>
        <end position="77"/>
    </location>
</feature>
<gene>
    <name evidence="2" type="ORF">VR44_37435</name>
</gene>
<evidence type="ECO:0000313" key="3">
    <source>
        <dbReference type="Proteomes" id="UP000033551"/>
    </source>
</evidence>
<name>A0A0F4ISP8_9ACTN</name>
<feature type="compositionally biased region" description="Pro residues" evidence="1">
    <location>
        <begin position="49"/>
        <end position="69"/>
    </location>
</feature>
<evidence type="ECO:0000256" key="1">
    <source>
        <dbReference type="SAM" id="MobiDB-lite"/>
    </source>
</evidence>
<sequence>TEAFPAFTEPSGPVGPSGPTGGPALGTVPVGAEETPRWPGPEALDSPAVPRPGPAAPPPGPRPPLPTPAPAGKSGKP</sequence>
<comment type="caution">
    <text evidence="2">The sequence shown here is derived from an EMBL/GenBank/DDBJ whole genome shotgun (WGS) entry which is preliminary data.</text>
</comment>
<accession>A0A0F4ISP8</accession>
<keyword evidence="3" id="KW-1185">Reference proteome</keyword>
<evidence type="ECO:0000313" key="2">
    <source>
        <dbReference type="EMBL" id="KJY23736.1"/>
    </source>
</evidence>
<protein>
    <submittedName>
        <fullName evidence="2">Uncharacterized protein</fullName>
    </submittedName>
</protein>
<feature type="non-terminal residue" evidence="2">
    <location>
        <position position="77"/>
    </location>
</feature>
<dbReference type="Proteomes" id="UP000033551">
    <property type="component" value="Unassembled WGS sequence"/>
</dbReference>
<reference evidence="2 3" key="1">
    <citation type="submission" date="2015-02" db="EMBL/GenBank/DDBJ databases">
        <authorList>
            <person name="Ju K.-S."/>
            <person name="Doroghazi J.R."/>
            <person name="Metcalf W."/>
        </authorList>
    </citation>
    <scope>NUCLEOTIDE SEQUENCE [LARGE SCALE GENOMIC DNA]</scope>
    <source>
        <strain evidence="2 3">NRRL ISP-5550</strain>
    </source>
</reference>
<dbReference type="AlphaFoldDB" id="A0A0F4ISP8"/>